<dbReference type="AlphaFoldDB" id="A0A7D4SMH4"/>
<dbReference type="GO" id="GO:0043565">
    <property type="term" value="F:sequence-specific DNA binding"/>
    <property type="evidence" value="ECO:0007669"/>
    <property type="project" value="InterPro"/>
</dbReference>
<comment type="similarity">
    <text evidence="1">Belongs to the transcriptional regulatory Fis family.</text>
</comment>
<dbReference type="Gene3D" id="1.10.10.60">
    <property type="entry name" value="Homeodomain-like"/>
    <property type="match status" value="1"/>
</dbReference>
<name>A0A7D4SMH4_9GAMM</name>
<protein>
    <recommendedName>
        <fullName evidence="3">Putative Fis-like DNA-binding protein</fullName>
    </recommendedName>
</protein>
<dbReference type="PANTHER" id="PTHR47918:SF1">
    <property type="entry name" value="DNA-BINDING PROTEIN FIS"/>
    <property type="match status" value="1"/>
</dbReference>
<dbReference type="RefSeq" id="WP_173284179.1">
    <property type="nucleotide sequence ID" value="NZ_CP054020.1"/>
</dbReference>
<evidence type="ECO:0000313" key="5">
    <source>
        <dbReference type="EMBL" id="QKI88581.1"/>
    </source>
</evidence>
<keyword evidence="6" id="KW-1185">Reference proteome</keyword>
<dbReference type="InterPro" id="IPR005412">
    <property type="entry name" value="Fis_DNA-bd"/>
</dbReference>
<proteinExistence type="inferred from homology"/>
<accession>A0A7D4SMH4</accession>
<dbReference type="InterPro" id="IPR050207">
    <property type="entry name" value="Trans_regulatory_Fis"/>
</dbReference>
<dbReference type="PANTHER" id="PTHR47918">
    <property type="entry name" value="DNA-BINDING PROTEIN FIS"/>
    <property type="match status" value="1"/>
</dbReference>
<dbReference type="EMBL" id="CP054020">
    <property type="protein sequence ID" value="QKI88581.1"/>
    <property type="molecule type" value="Genomic_DNA"/>
</dbReference>
<dbReference type="PRINTS" id="PR01591">
    <property type="entry name" value="DNABINDNGFIS"/>
</dbReference>
<dbReference type="Pfam" id="PF02954">
    <property type="entry name" value="HTH_8"/>
    <property type="match status" value="1"/>
</dbReference>
<gene>
    <name evidence="5" type="ORF">HQN79_02830</name>
</gene>
<dbReference type="Proteomes" id="UP000504724">
    <property type="component" value="Chromosome"/>
</dbReference>
<keyword evidence="2" id="KW-0238">DNA-binding</keyword>
<feature type="domain" description="DNA binding HTH" evidence="4">
    <location>
        <begin position="41"/>
        <end position="80"/>
    </location>
</feature>
<evidence type="ECO:0000256" key="2">
    <source>
        <dbReference type="ARBA" id="ARBA00023125"/>
    </source>
</evidence>
<dbReference type="PIRSF" id="PIRSF002097">
    <property type="entry name" value="DNA-binding_Fis"/>
    <property type="match status" value="1"/>
</dbReference>
<dbReference type="InterPro" id="IPR009057">
    <property type="entry name" value="Homeodomain-like_sf"/>
</dbReference>
<evidence type="ECO:0000256" key="3">
    <source>
        <dbReference type="ARBA" id="ARBA00029540"/>
    </source>
</evidence>
<evidence type="ECO:0000313" key="6">
    <source>
        <dbReference type="Proteomes" id="UP000504724"/>
    </source>
</evidence>
<dbReference type="PRINTS" id="PR01590">
    <property type="entry name" value="HTHFIS"/>
</dbReference>
<sequence length="85" mass="10078">MTNIKTTSQLSLRDQVTRTLEIYFDNLQEESTCDLYEMVIQQVEKPLIEFVLQKTDFNQTQSAQMLGINRNTLRKKMLKYKLIES</sequence>
<reference evidence="5 6" key="1">
    <citation type="submission" date="2020-05" db="EMBL/GenBank/DDBJ databases">
        <title>Thiomicrorhabdus sediminis sp.nov. and Thiomicrorhabdus xiamenensis sp.nov., novel sulfur-oxidizing bacteria isolated from coastal sediment.</title>
        <authorList>
            <person name="Liu X."/>
        </authorList>
    </citation>
    <scope>NUCLEOTIDE SEQUENCE [LARGE SCALE GENOMIC DNA]</scope>
    <source>
        <strain evidence="5 6">G2</strain>
    </source>
</reference>
<dbReference type="SUPFAM" id="SSF46689">
    <property type="entry name" value="Homeodomain-like"/>
    <property type="match status" value="1"/>
</dbReference>
<evidence type="ECO:0000259" key="4">
    <source>
        <dbReference type="Pfam" id="PF02954"/>
    </source>
</evidence>
<dbReference type="InterPro" id="IPR002197">
    <property type="entry name" value="HTH_Fis"/>
</dbReference>
<dbReference type="GO" id="GO:0006355">
    <property type="term" value="P:regulation of DNA-templated transcription"/>
    <property type="evidence" value="ECO:0007669"/>
    <property type="project" value="InterPro"/>
</dbReference>
<dbReference type="KEGG" id="txa:HQN79_02830"/>
<evidence type="ECO:0000256" key="1">
    <source>
        <dbReference type="ARBA" id="ARBA00008559"/>
    </source>
</evidence>
<organism evidence="5 6">
    <name type="scientific">Thiomicrorhabdus xiamenensis</name>
    <dbReference type="NCBI Taxonomy" id="2739063"/>
    <lineage>
        <taxon>Bacteria</taxon>
        <taxon>Pseudomonadati</taxon>
        <taxon>Pseudomonadota</taxon>
        <taxon>Gammaproteobacteria</taxon>
        <taxon>Thiotrichales</taxon>
        <taxon>Piscirickettsiaceae</taxon>
        <taxon>Thiomicrorhabdus</taxon>
    </lineage>
</organism>